<sequence length="59" mass="6764">MTLDTVDQILSDPRTVLRIRLEPGDLLWLDNTVVLHGRTAFDDPPSPHARRCLARVWVD</sequence>
<evidence type="ECO:0000313" key="5">
    <source>
        <dbReference type="Proteomes" id="UP000638313"/>
    </source>
</evidence>
<dbReference type="InterPro" id="IPR003819">
    <property type="entry name" value="TauD/TfdA-like"/>
</dbReference>
<name>A0A919B9B6_9ACTN</name>
<dbReference type="EMBL" id="BNBD01000021">
    <property type="protein sequence ID" value="GHF71513.1"/>
    <property type="molecule type" value="Genomic_DNA"/>
</dbReference>
<dbReference type="Gene3D" id="3.60.130.10">
    <property type="entry name" value="Clavaminate synthase-like"/>
    <property type="match status" value="1"/>
</dbReference>
<dbReference type="SUPFAM" id="SSF51197">
    <property type="entry name" value="Clavaminate synthase-like"/>
    <property type="match status" value="1"/>
</dbReference>
<evidence type="ECO:0000256" key="1">
    <source>
        <dbReference type="ARBA" id="ARBA00023002"/>
    </source>
</evidence>
<comment type="caution">
    <text evidence="4">The sequence shown here is derived from an EMBL/GenBank/DDBJ whole genome shotgun (WGS) entry which is preliminary data.</text>
</comment>
<dbReference type="AlphaFoldDB" id="A0A919B9B6"/>
<dbReference type="InterPro" id="IPR042098">
    <property type="entry name" value="TauD-like_sf"/>
</dbReference>
<proteinExistence type="predicted"/>
<keyword evidence="1" id="KW-0560">Oxidoreductase</keyword>
<organism evidence="4 5">
    <name type="scientific">Streptomyces mashuensis</name>
    <dbReference type="NCBI Taxonomy" id="33904"/>
    <lineage>
        <taxon>Bacteria</taxon>
        <taxon>Bacillati</taxon>
        <taxon>Actinomycetota</taxon>
        <taxon>Actinomycetes</taxon>
        <taxon>Kitasatosporales</taxon>
        <taxon>Streptomycetaceae</taxon>
        <taxon>Streptomyces</taxon>
    </lineage>
</organism>
<keyword evidence="2" id="KW-0408">Iron</keyword>
<dbReference type="GO" id="GO:0016491">
    <property type="term" value="F:oxidoreductase activity"/>
    <property type="evidence" value="ECO:0007669"/>
    <property type="project" value="UniProtKB-KW"/>
</dbReference>
<reference evidence="4" key="1">
    <citation type="journal article" date="2014" name="Int. J. Syst. Evol. Microbiol.">
        <title>Complete genome sequence of Corynebacterium casei LMG S-19264T (=DSM 44701T), isolated from a smear-ripened cheese.</title>
        <authorList>
            <consortium name="US DOE Joint Genome Institute (JGI-PGF)"/>
            <person name="Walter F."/>
            <person name="Albersmeier A."/>
            <person name="Kalinowski J."/>
            <person name="Ruckert C."/>
        </authorList>
    </citation>
    <scope>NUCLEOTIDE SEQUENCE</scope>
    <source>
        <strain evidence="4">JCM 4059</strain>
    </source>
</reference>
<protein>
    <recommendedName>
        <fullName evidence="3">TauD/TfdA-like domain-containing protein</fullName>
    </recommendedName>
</protein>
<accession>A0A919B9B6</accession>
<feature type="domain" description="TauD/TfdA-like" evidence="3">
    <location>
        <begin position="3"/>
        <end position="52"/>
    </location>
</feature>
<reference evidence="4" key="2">
    <citation type="submission" date="2020-09" db="EMBL/GenBank/DDBJ databases">
        <authorList>
            <person name="Sun Q."/>
            <person name="Ohkuma M."/>
        </authorList>
    </citation>
    <scope>NUCLEOTIDE SEQUENCE</scope>
    <source>
        <strain evidence="4">JCM 4059</strain>
    </source>
</reference>
<evidence type="ECO:0000313" key="4">
    <source>
        <dbReference type="EMBL" id="GHF71513.1"/>
    </source>
</evidence>
<evidence type="ECO:0000259" key="3">
    <source>
        <dbReference type="Pfam" id="PF02668"/>
    </source>
</evidence>
<evidence type="ECO:0000256" key="2">
    <source>
        <dbReference type="ARBA" id="ARBA00023004"/>
    </source>
</evidence>
<dbReference type="Pfam" id="PF02668">
    <property type="entry name" value="TauD"/>
    <property type="match status" value="1"/>
</dbReference>
<dbReference type="Proteomes" id="UP000638313">
    <property type="component" value="Unassembled WGS sequence"/>
</dbReference>
<keyword evidence="5" id="KW-1185">Reference proteome</keyword>
<gene>
    <name evidence="4" type="ORF">GCM10010218_60890</name>
</gene>